<gene>
    <name evidence="1" type="ORF">NFRAN_1654</name>
</gene>
<dbReference type="AlphaFoldDB" id="A0A484IG83"/>
<evidence type="ECO:0000313" key="1">
    <source>
        <dbReference type="EMBL" id="VFJ13976.1"/>
    </source>
</evidence>
<dbReference type="KEGG" id="nfn:NFRAN_1654"/>
<evidence type="ECO:0000313" key="2">
    <source>
        <dbReference type="Proteomes" id="UP000294299"/>
    </source>
</evidence>
<name>A0A484IG83_9ARCH</name>
<sequence>MIEHVNLCLGRFRIVSFTVIHKFISPEIINLVMVEGQNSKDSNNNTFNKIQGRILEKLLIMANQQMPLISEEELNQSLAEVSKSPQFEAALDKLIRDGFVSRIGTDEFQITSNGIEEHSRRLNEGTLF</sequence>
<organism evidence="1 2">
    <name type="scientific">Candidatus Nitrosocosmicus franklandianus</name>
    <dbReference type="NCBI Taxonomy" id="1798806"/>
    <lineage>
        <taxon>Archaea</taxon>
        <taxon>Nitrososphaerota</taxon>
        <taxon>Nitrososphaeria</taxon>
        <taxon>Nitrososphaerales</taxon>
        <taxon>Nitrososphaeraceae</taxon>
        <taxon>Candidatus Nitrosocosmicus</taxon>
    </lineage>
</organism>
<dbReference type="EMBL" id="LR216287">
    <property type="protein sequence ID" value="VFJ13976.1"/>
    <property type="molecule type" value="Genomic_DNA"/>
</dbReference>
<proteinExistence type="predicted"/>
<keyword evidence="2" id="KW-1185">Reference proteome</keyword>
<reference evidence="1 2" key="1">
    <citation type="submission" date="2019-02" db="EMBL/GenBank/DDBJ databases">
        <authorList>
            <person name="Lehtovirta-Morley E L."/>
        </authorList>
    </citation>
    <scope>NUCLEOTIDE SEQUENCE [LARGE SCALE GENOMIC DNA]</scope>
    <source>
        <strain evidence="1">NFRAN1</strain>
    </source>
</reference>
<accession>A0A484IG83</accession>
<dbReference type="Proteomes" id="UP000294299">
    <property type="component" value="Chromosome NFRAN"/>
</dbReference>
<protein>
    <recommendedName>
        <fullName evidence="3">ArnR1-like winged helix-turn-helix domain-containing protein</fullName>
    </recommendedName>
</protein>
<evidence type="ECO:0008006" key="3">
    <source>
        <dbReference type="Google" id="ProtNLM"/>
    </source>
</evidence>